<protein>
    <submittedName>
        <fullName evidence="2">SpoIID/LytB domain protein</fullName>
    </submittedName>
</protein>
<dbReference type="InterPro" id="IPR013693">
    <property type="entry name" value="SpoIID/LytB_N"/>
</dbReference>
<evidence type="ECO:0000313" key="2">
    <source>
        <dbReference type="EMBL" id="AFZ49027.1"/>
    </source>
</evidence>
<evidence type="ECO:0000313" key="3">
    <source>
        <dbReference type="Proteomes" id="UP000010482"/>
    </source>
</evidence>
<dbReference type="EMBL" id="CP003944">
    <property type="protein sequence ID" value="AFZ49027.1"/>
    <property type="molecule type" value="Genomic_DNA"/>
</dbReference>
<dbReference type="PATRIC" id="fig|13035.3.peg.254"/>
<dbReference type="GO" id="GO:0030288">
    <property type="term" value="C:outer membrane-bounded periplasmic space"/>
    <property type="evidence" value="ECO:0007669"/>
    <property type="project" value="TreeGrafter"/>
</dbReference>
<sequence length="518" mass="58720">MGLLSVCTQLRAIASDPFPIEVGVIQRFGEELKDEMVITSPNGDPLTLTFEENGESQTLKTDRLTLEIETVPLTKPKVREKIVLSDHATFETAETSAKTWEALGLKVEVTQPGRWQVWADTEVYNSPLLRRLLLESLRDDGYETPYIETEVLEELVTASFVVSGKRYTPEKLEIRHPEKRIYVNGSDAPKRLYPGSLRLQPNSYGNYTLVNLVPVETYLRGVVPHEIGPNAPLEAVKAQAIIARTYALRNLHRFKADDYEICANTHCQVYWGLSDTNQRTDRAIKATAKQVLTYENQLVDALYSSTTGGVTAFFSDIWDGGQRPYLRSVVDSTYGVWDLEKRPLNQEKNFRAFINQQQGFNETGSRAFRWRRESSIENLSEDLNRYLKRINHPDAETVTTIEEMRVTARSRSGRILEMEVETEKGIITLEKTEVRSAFGPPRSTLFYIDPVLKSNGELQGYRFIGGGFGHGVGLSQIGAHHLAKQGWSAQEILSFYYPETEIIPLDEPNLQLQLTNDH</sequence>
<dbReference type="NCBIfam" id="TIGR02669">
    <property type="entry name" value="SpoIID_LytB"/>
    <property type="match status" value="1"/>
</dbReference>
<dbReference type="eggNOG" id="COG2385">
    <property type="taxonomic scope" value="Bacteria"/>
</dbReference>
<dbReference type="Proteomes" id="UP000010482">
    <property type="component" value="Chromosome"/>
</dbReference>
<dbReference type="GO" id="GO:0030435">
    <property type="term" value="P:sporulation resulting in formation of a cellular spore"/>
    <property type="evidence" value="ECO:0007669"/>
    <property type="project" value="InterPro"/>
</dbReference>
<reference evidence="2" key="1">
    <citation type="submission" date="2012-04" db="EMBL/GenBank/DDBJ databases">
        <title>Finished genome of Dactylococcopsis salina PCC 8305.</title>
        <authorList>
            <consortium name="US DOE Joint Genome Institute"/>
            <person name="Gugger M."/>
            <person name="Coursin T."/>
            <person name="Rippka R."/>
            <person name="Tandeau De Marsac N."/>
            <person name="Huntemann M."/>
            <person name="Wei C.-L."/>
            <person name="Han J."/>
            <person name="Detter J.C."/>
            <person name="Han C."/>
            <person name="Tapia R."/>
            <person name="Daligault H."/>
            <person name="Chen A."/>
            <person name="Krypides N."/>
            <person name="Mavromatis K."/>
            <person name="Markowitz V."/>
            <person name="Szeto E."/>
            <person name="Ivanova N."/>
            <person name="Ovchinnikova G."/>
            <person name="Pagani I."/>
            <person name="Pati A."/>
            <person name="Goodwin L."/>
            <person name="Peters L."/>
            <person name="Pitluck S."/>
            <person name="Woyke T."/>
            <person name="Kerfeld C."/>
        </authorList>
    </citation>
    <scope>NUCLEOTIDE SEQUENCE [LARGE SCALE GENOMIC DNA]</scope>
    <source>
        <strain evidence="2">PCC 8305</strain>
    </source>
</reference>
<evidence type="ECO:0000259" key="1">
    <source>
        <dbReference type="Pfam" id="PF08486"/>
    </source>
</evidence>
<dbReference type="InterPro" id="IPR013486">
    <property type="entry name" value="SpoIID/LytB"/>
</dbReference>
<dbReference type="STRING" id="13035.Dacsa_0219"/>
<dbReference type="InterPro" id="IPR051922">
    <property type="entry name" value="Bact_Sporulation_Assoc"/>
</dbReference>
<dbReference type="PANTHER" id="PTHR30032">
    <property type="entry name" value="N-ACETYLMURAMOYL-L-ALANINE AMIDASE-RELATED"/>
    <property type="match status" value="1"/>
</dbReference>
<accession>K9YRB9</accession>
<feature type="domain" description="Sporulation stage II protein D amidase enhancer LytB N-terminal" evidence="1">
    <location>
        <begin position="205"/>
        <end position="294"/>
    </location>
</feature>
<proteinExistence type="predicted"/>
<keyword evidence="3" id="KW-1185">Reference proteome</keyword>
<organism evidence="2 3">
    <name type="scientific">Dactylococcopsis salina (strain PCC 8305)</name>
    <name type="common">Myxobactron salinum</name>
    <dbReference type="NCBI Taxonomy" id="13035"/>
    <lineage>
        <taxon>Bacteria</taxon>
        <taxon>Bacillati</taxon>
        <taxon>Cyanobacteriota</taxon>
        <taxon>Cyanophyceae</taxon>
        <taxon>Nodosilineales</taxon>
        <taxon>Cymatolegaceae</taxon>
        <taxon>Dactylococcopsis</taxon>
    </lineage>
</organism>
<dbReference type="AlphaFoldDB" id="K9YRB9"/>
<dbReference type="Pfam" id="PF08486">
    <property type="entry name" value="SpoIID"/>
    <property type="match status" value="1"/>
</dbReference>
<dbReference type="PANTHER" id="PTHR30032:SF4">
    <property type="entry name" value="AMIDASE ENHANCER"/>
    <property type="match status" value="1"/>
</dbReference>
<dbReference type="HOGENOM" id="CLU_036694_0_0_3"/>
<gene>
    <name evidence="2" type="ORF">Dacsa_0219</name>
</gene>
<dbReference type="KEGG" id="dsl:Dacsa_0219"/>
<name>K9YRB9_DACS8</name>